<evidence type="ECO:0000256" key="11">
    <source>
        <dbReference type="ARBA" id="ARBA00023306"/>
    </source>
</evidence>
<dbReference type="Pfam" id="PF02687">
    <property type="entry name" value="FtsX"/>
    <property type="match status" value="1"/>
</dbReference>
<keyword evidence="17" id="KW-1185">Reference proteome</keyword>
<keyword evidence="6 12" id="KW-1003">Cell membrane</keyword>
<evidence type="ECO:0000259" key="14">
    <source>
        <dbReference type="Pfam" id="PF02687"/>
    </source>
</evidence>
<feature type="domain" description="ABC3 transporter permease C-terminal" evidence="14">
    <location>
        <begin position="187"/>
        <end position="305"/>
    </location>
</feature>
<dbReference type="RefSeq" id="WP_039339421.1">
    <property type="nucleotide sequence ID" value="NZ_PGEZ01000004.1"/>
</dbReference>
<keyword evidence="7 12" id="KW-0132">Cell division</keyword>
<evidence type="ECO:0000256" key="8">
    <source>
        <dbReference type="ARBA" id="ARBA00022692"/>
    </source>
</evidence>
<evidence type="ECO:0000256" key="10">
    <source>
        <dbReference type="ARBA" id="ARBA00023136"/>
    </source>
</evidence>
<dbReference type="Pfam" id="PF18075">
    <property type="entry name" value="FtsX_ECD"/>
    <property type="match status" value="1"/>
</dbReference>
<dbReference type="InterPro" id="IPR040690">
    <property type="entry name" value="FtsX_ECD"/>
</dbReference>
<evidence type="ECO:0000313" key="16">
    <source>
        <dbReference type="EMBL" id="PJJ48207.1"/>
    </source>
</evidence>
<sequence length="306" mass="33597">MALGSIFNELTTGIRRNFSMTVSLVVTMSVSLVLASLGLLLQAQADRTETFFGNRLQIQVNLCTQNSSADTCVGGRATEQQEQAVEAALDENPEVRSYERWTPEENYELAQERLGQNAEGRKQLEALGPESFGVSYRVTLVDPNQSEGITSQLTGIDGVASVISLRDLLAPLFEVLSKLRWAALGTSLLLIVAAVLQVSNTIRMTAYARRREIGIMRLVGASTWHIQLPFILESLVAALISAGLACLGLAAFMQWVVYGFLRDRLGALTTWVRWQDAGGVMIYTTVLAILLALIPTLVMTRRYLKV</sequence>
<gene>
    <name evidence="16" type="ORF">CLV56_4084</name>
</gene>
<feature type="domain" description="FtsX extracellular" evidence="15">
    <location>
        <begin position="57"/>
        <end position="162"/>
    </location>
</feature>
<feature type="transmembrane region" description="Helical" evidence="13">
    <location>
        <begin position="235"/>
        <end position="260"/>
    </location>
</feature>
<evidence type="ECO:0000256" key="4">
    <source>
        <dbReference type="ARBA" id="ARBA00011160"/>
    </source>
</evidence>
<dbReference type="NCBIfam" id="NF038346">
    <property type="entry name" value="FtsX_actino"/>
    <property type="match status" value="1"/>
</dbReference>
<feature type="transmembrane region" description="Helical" evidence="13">
    <location>
        <begin position="21"/>
        <end position="41"/>
    </location>
</feature>
<dbReference type="Gene3D" id="3.30.70.3040">
    <property type="match status" value="1"/>
</dbReference>
<dbReference type="PIRSF" id="PIRSF003097">
    <property type="entry name" value="FtsX"/>
    <property type="match status" value="1"/>
</dbReference>
<name>A0A0B2BQU7_9ACTN</name>
<evidence type="ECO:0000256" key="5">
    <source>
        <dbReference type="ARBA" id="ARBA00021907"/>
    </source>
</evidence>
<dbReference type="EMBL" id="PGEZ01000004">
    <property type="protein sequence ID" value="PJJ48207.1"/>
    <property type="molecule type" value="Genomic_DNA"/>
</dbReference>
<evidence type="ECO:0000256" key="3">
    <source>
        <dbReference type="ARBA" id="ARBA00007379"/>
    </source>
</evidence>
<comment type="caution">
    <text evidence="16">The sequence shown here is derived from an EMBL/GenBank/DDBJ whole genome shotgun (WGS) entry which is preliminary data.</text>
</comment>
<keyword evidence="8 13" id="KW-0812">Transmembrane</keyword>
<evidence type="ECO:0000313" key="17">
    <source>
        <dbReference type="Proteomes" id="UP000230842"/>
    </source>
</evidence>
<dbReference type="PANTHER" id="PTHR47755">
    <property type="entry name" value="CELL DIVISION PROTEIN FTSX"/>
    <property type="match status" value="1"/>
</dbReference>
<accession>A0A0B2BQU7</accession>
<comment type="similarity">
    <text evidence="3 12">Belongs to the ABC-4 integral membrane protein family. FtsX subfamily.</text>
</comment>
<dbReference type="InterPro" id="IPR047929">
    <property type="entry name" value="FtsX_actino"/>
</dbReference>
<evidence type="ECO:0000256" key="13">
    <source>
        <dbReference type="SAM" id="Phobius"/>
    </source>
</evidence>
<dbReference type="Proteomes" id="UP000230842">
    <property type="component" value="Unassembled WGS sequence"/>
</dbReference>
<dbReference type="AlphaFoldDB" id="A0A0B2BQU7"/>
<reference evidence="16 17" key="1">
    <citation type="submission" date="2017-11" db="EMBL/GenBank/DDBJ databases">
        <title>Genomic Encyclopedia of Archaeal and Bacterial Type Strains, Phase II (KMG-II): From Individual Species to Whole Genera.</title>
        <authorList>
            <person name="Goeker M."/>
        </authorList>
    </citation>
    <scope>NUCLEOTIDE SEQUENCE [LARGE SCALE GENOMIC DNA]</scope>
    <source>
        <strain evidence="16 17">DSM 27763</strain>
    </source>
</reference>
<organism evidence="16 17">
    <name type="scientific">Mumia flava</name>
    <dbReference type="NCBI Taxonomy" id="1348852"/>
    <lineage>
        <taxon>Bacteria</taxon>
        <taxon>Bacillati</taxon>
        <taxon>Actinomycetota</taxon>
        <taxon>Actinomycetes</taxon>
        <taxon>Propionibacteriales</taxon>
        <taxon>Nocardioidaceae</taxon>
        <taxon>Mumia</taxon>
    </lineage>
</organism>
<evidence type="ECO:0000259" key="15">
    <source>
        <dbReference type="Pfam" id="PF18075"/>
    </source>
</evidence>
<evidence type="ECO:0000256" key="1">
    <source>
        <dbReference type="ARBA" id="ARBA00003552"/>
    </source>
</evidence>
<protein>
    <recommendedName>
        <fullName evidence="5 12">Cell division protein FtsX</fullName>
    </recommendedName>
</protein>
<proteinExistence type="inferred from homology"/>
<comment type="subcellular location">
    <subcellularLocation>
        <location evidence="2">Cell membrane</location>
        <topology evidence="2">Multi-pass membrane protein</topology>
    </subcellularLocation>
</comment>
<evidence type="ECO:0000256" key="12">
    <source>
        <dbReference type="PIRNR" id="PIRNR003097"/>
    </source>
</evidence>
<keyword evidence="10 12" id="KW-0472">Membrane</keyword>
<comment type="subunit">
    <text evidence="4">Forms a membrane-associated complex with FtsE.</text>
</comment>
<dbReference type="OrthoDB" id="9812531at2"/>
<keyword evidence="9 13" id="KW-1133">Transmembrane helix</keyword>
<dbReference type="InterPro" id="IPR003838">
    <property type="entry name" value="ABC3_permease_C"/>
</dbReference>
<keyword evidence="11 12" id="KW-0131">Cell cycle</keyword>
<dbReference type="GO" id="GO:0051301">
    <property type="term" value="P:cell division"/>
    <property type="evidence" value="ECO:0007669"/>
    <property type="project" value="UniProtKB-KW"/>
</dbReference>
<dbReference type="InterPro" id="IPR004513">
    <property type="entry name" value="FtsX"/>
</dbReference>
<dbReference type="GO" id="GO:0005886">
    <property type="term" value="C:plasma membrane"/>
    <property type="evidence" value="ECO:0007669"/>
    <property type="project" value="UniProtKB-SubCell"/>
</dbReference>
<dbReference type="PANTHER" id="PTHR47755:SF1">
    <property type="entry name" value="CELL DIVISION PROTEIN FTSX"/>
    <property type="match status" value="1"/>
</dbReference>
<evidence type="ECO:0000256" key="7">
    <source>
        <dbReference type="ARBA" id="ARBA00022618"/>
    </source>
</evidence>
<evidence type="ECO:0000256" key="6">
    <source>
        <dbReference type="ARBA" id="ARBA00022475"/>
    </source>
</evidence>
<feature type="transmembrane region" description="Helical" evidence="13">
    <location>
        <begin position="280"/>
        <end position="300"/>
    </location>
</feature>
<comment type="function">
    <text evidence="1">Part of the ABC transporter FtsEX involved in cellular division.</text>
</comment>
<feature type="transmembrane region" description="Helical" evidence="13">
    <location>
        <begin position="181"/>
        <end position="202"/>
    </location>
</feature>
<evidence type="ECO:0000256" key="2">
    <source>
        <dbReference type="ARBA" id="ARBA00004651"/>
    </source>
</evidence>
<evidence type="ECO:0000256" key="9">
    <source>
        <dbReference type="ARBA" id="ARBA00022989"/>
    </source>
</evidence>